<reference evidence="3 4" key="1">
    <citation type="submission" date="2015-12" db="EMBL/GenBank/DDBJ databases">
        <title>Complete genome sequence of a multi-drug resistant strain Acidovorax sp. 12322-1.</title>
        <authorList>
            <person name="Ming D."/>
            <person name="Wang M."/>
            <person name="Hu S."/>
            <person name="Zhou Y."/>
            <person name="Jiang T."/>
        </authorList>
    </citation>
    <scope>NUCLEOTIDE SEQUENCE [LARGE SCALE GENOMIC DNA]</scope>
    <source>
        <strain evidence="3 4">12322-1</strain>
    </source>
</reference>
<proteinExistence type="predicted"/>
<accession>A0A1V3TKA9</accession>
<dbReference type="OrthoDB" id="9801841at2"/>
<dbReference type="EMBL" id="CP020121">
    <property type="protein sequence ID" value="AQZ98441.1"/>
    <property type="molecule type" value="Genomic_DNA"/>
</dbReference>
<evidence type="ECO:0000313" key="4">
    <source>
        <dbReference type="Proteomes" id="UP000053300"/>
    </source>
</evidence>
<evidence type="ECO:0000259" key="1">
    <source>
        <dbReference type="PROSITE" id="PS51746"/>
    </source>
</evidence>
<evidence type="ECO:0000313" key="5">
    <source>
        <dbReference type="Proteomes" id="UP000242792"/>
    </source>
</evidence>
<evidence type="ECO:0000313" key="2">
    <source>
        <dbReference type="EMBL" id="AQZ98441.1"/>
    </source>
</evidence>
<sequence length="307" mass="34230">MKFSVFQLSRRGGRAINEDRMGYCYTREAALFLLADGMGGHAEGEVAAQLALQSIAAQFQREAQLTLPNPADFLRRAVMTAHRHIQRYAKFKRMADAPRTTLVAAVVQNGTVTWLHCGDSRLYWVRRGQLLARTRDHSYSEMEGAFRIPRQLAKKLLNRNVLFTCLGASGDPIFDISGPHNLRRGDRVLLCSDGLWGVLDEAFLLQGLSRQPVHEAIPALVDAALQTAGEKSDNVTAIGMEWEVPDHEPSTGESHTDTHLTHEPFATTIQSEHDLDTLDDPLGEEEIERNIAEINAAIRRSAERKLP</sequence>
<dbReference type="CDD" id="cd00143">
    <property type="entry name" value="PP2Cc"/>
    <property type="match status" value="1"/>
</dbReference>
<dbReference type="SUPFAM" id="SSF81606">
    <property type="entry name" value="PP2C-like"/>
    <property type="match status" value="1"/>
</dbReference>
<keyword evidence="4" id="KW-1185">Reference proteome</keyword>
<dbReference type="Gene3D" id="3.60.40.10">
    <property type="entry name" value="PPM-type phosphatase domain"/>
    <property type="match status" value="1"/>
</dbReference>
<dbReference type="InterPro" id="IPR036457">
    <property type="entry name" value="PPM-type-like_dom_sf"/>
</dbReference>
<dbReference type="InterPro" id="IPR001932">
    <property type="entry name" value="PPM-type_phosphatase-like_dom"/>
</dbReference>
<accession>A0A0W7YWJ1</accession>
<feature type="domain" description="PPM-type phosphatase" evidence="1">
    <location>
        <begin position="2"/>
        <end position="242"/>
    </location>
</feature>
<evidence type="ECO:0000313" key="3">
    <source>
        <dbReference type="EMBL" id="KUF39167.1"/>
    </source>
</evidence>
<dbReference type="STRING" id="225992.B5M06_09460"/>
<dbReference type="PROSITE" id="PS51746">
    <property type="entry name" value="PPM_2"/>
    <property type="match status" value="1"/>
</dbReference>
<dbReference type="Proteomes" id="UP000242792">
    <property type="component" value="Chromosome"/>
</dbReference>
<dbReference type="GeneID" id="83039547"/>
<accession>A0A1V0BF10</accession>
<gene>
    <name evidence="3" type="ORF">AS359_01070</name>
    <name evidence="2" type="ORF">B5M06_09460</name>
</gene>
<dbReference type="EMBL" id="LPXH01000037">
    <property type="protein sequence ID" value="KUF39167.1"/>
    <property type="molecule type" value="Genomic_DNA"/>
</dbReference>
<dbReference type="AlphaFoldDB" id="A0A0W7YWJ1"/>
<dbReference type="SMART" id="SM00332">
    <property type="entry name" value="PP2Cc"/>
    <property type="match status" value="1"/>
</dbReference>
<dbReference type="KEGG" id="cke:B5M06_09460"/>
<dbReference type="SMART" id="SM00331">
    <property type="entry name" value="PP2C_SIG"/>
    <property type="match status" value="1"/>
</dbReference>
<organism evidence="3 4">
    <name type="scientific">Comamonas kerstersii</name>
    <dbReference type="NCBI Taxonomy" id="225992"/>
    <lineage>
        <taxon>Bacteria</taxon>
        <taxon>Pseudomonadati</taxon>
        <taxon>Pseudomonadota</taxon>
        <taxon>Betaproteobacteria</taxon>
        <taxon>Burkholderiales</taxon>
        <taxon>Comamonadaceae</taxon>
        <taxon>Comamonas</taxon>
    </lineage>
</organism>
<dbReference type="Pfam" id="PF13672">
    <property type="entry name" value="PP2C_2"/>
    <property type="match status" value="1"/>
</dbReference>
<dbReference type="RefSeq" id="WP_054065662.1">
    <property type="nucleotide sequence ID" value="NZ_CP020121.1"/>
</dbReference>
<reference evidence="2 5" key="2">
    <citation type="submission" date="2017-03" db="EMBL/GenBank/DDBJ databases">
        <title>Rapid Whole Genome Sequencing of Comamonas kerstersii Causing Continuous ambulatory Peritoneal Dialysis-Associated Peritonitis.</title>
        <authorList>
            <person name="Zheng B."/>
        </authorList>
    </citation>
    <scope>NUCLEOTIDE SEQUENCE [LARGE SCALE GENOMIC DNA]</scope>
    <source>
        <strain evidence="2 5">8943</strain>
    </source>
</reference>
<protein>
    <submittedName>
        <fullName evidence="3">Serine/threonine protein phosphatase</fullName>
    </submittedName>
</protein>
<dbReference type="Proteomes" id="UP000053300">
    <property type="component" value="Unassembled WGS sequence"/>
</dbReference>
<name>A0A0W7YWJ1_9BURK</name>